<protein>
    <recommendedName>
        <fullName evidence="2">KAP NTPase domain-containing protein</fullName>
    </recommendedName>
</protein>
<dbReference type="EMBL" id="BARV01028939">
    <property type="protein sequence ID" value="GAI39256.1"/>
    <property type="molecule type" value="Genomic_DNA"/>
</dbReference>
<sequence>MRPSRLTSKQIIPIFIHGAAYKSADELLRAIILGLEMDASKDRENLFEFLRRWPQEHQERLAILIDDLPESGADALEVGEFLRVLADIPNISILINGTFKQMERFLAKVPALADRIQTKIK</sequence>
<feature type="non-terminal residue" evidence="1">
    <location>
        <position position="121"/>
    </location>
</feature>
<organism evidence="1">
    <name type="scientific">marine sediment metagenome</name>
    <dbReference type="NCBI Taxonomy" id="412755"/>
    <lineage>
        <taxon>unclassified sequences</taxon>
        <taxon>metagenomes</taxon>
        <taxon>ecological metagenomes</taxon>
    </lineage>
</organism>
<reference evidence="1" key="1">
    <citation type="journal article" date="2014" name="Front. Microbiol.">
        <title>High frequency of phylogenetically diverse reductive dehalogenase-homologous genes in deep subseafloor sedimentary metagenomes.</title>
        <authorList>
            <person name="Kawai M."/>
            <person name="Futagami T."/>
            <person name="Toyoda A."/>
            <person name="Takaki Y."/>
            <person name="Nishi S."/>
            <person name="Hori S."/>
            <person name="Arai W."/>
            <person name="Tsubouchi T."/>
            <person name="Morono Y."/>
            <person name="Uchiyama I."/>
            <person name="Ito T."/>
            <person name="Fujiyama A."/>
            <person name="Inagaki F."/>
            <person name="Takami H."/>
        </authorList>
    </citation>
    <scope>NUCLEOTIDE SEQUENCE</scope>
    <source>
        <strain evidence="1">Expedition CK06-06</strain>
    </source>
</reference>
<evidence type="ECO:0008006" key="2">
    <source>
        <dbReference type="Google" id="ProtNLM"/>
    </source>
</evidence>
<accession>X1P9W0</accession>
<dbReference type="AlphaFoldDB" id="X1P9W0"/>
<gene>
    <name evidence="1" type="ORF">S06H3_46222</name>
</gene>
<proteinExistence type="predicted"/>
<evidence type="ECO:0000313" key="1">
    <source>
        <dbReference type="EMBL" id="GAI39256.1"/>
    </source>
</evidence>
<comment type="caution">
    <text evidence="1">The sequence shown here is derived from an EMBL/GenBank/DDBJ whole genome shotgun (WGS) entry which is preliminary data.</text>
</comment>
<name>X1P9W0_9ZZZZ</name>